<organism evidence="7 8">
    <name type="scientific">Wolfiporia cocos (strain MD-104)</name>
    <name type="common">Brown rot fungus</name>
    <dbReference type="NCBI Taxonomy" id="742152"/>
    <lineage>
        <taxon>Eukaryota</taxon>
        <taxon>Fungi</taxon>
        <taxon>Dikarya</taxon>
        <taxon>Basidiomycota</taxon>
        <taxon>Agaricomycotina</taxon>
        <taxon>Agaricomycetes</taxon>
        <taxon>Polyporales</taxon>
        <taxon>Phaeolaceae</taxon>
        <taxon>Wolfiporia</taxon>
    </lineage>
</organism>
<dbReference type="GO" id="GO:0008270">
    <property type="term" value="F:zinc ion binding"/>
    <property type="evidence" value="ECO:0007669"/>
    <property type="project" value="UniProtKB-KW"/>
</dbReference>
<dbReference type="Gene3D" id="3.30.40.10">
    <property type="entry name" value="Zinc/RING finger domain, C3HC4 (zinc finger)"/>
    <property type="match status" value="1"/>
</dbReference>
<evidence type="ECO:0000256" key="3">
    <source>
        <dbReference type="ARBA" id="ARBA00022833"/>
    </source>
</evidence>
<keyword evidence="3" id="KW-0862">Zinc</keyword>
<proteinExistence type="predicted"/>
<evidence type="ECO:0000256" key="5">
    <source>
        <dbReference type="SAM" id="MobiDB-lite"/>
    </source>
</evidence>
<protein>
    <recommendedName>
        <fullName evidence="6">RING-type domain-containing protein</fullName>
    </recommendedName>
</protein>
<gene>
    <name evidence="7" type="ORF">WOLCODRAFT_23834</name>
</gene>
<dbReference type="GO" id="GO:0043161">
    <property type="term" value="P:proteasome-mediated ubiquitin-dependent protein catabolic process"/>
    <property type="evidence" value="ECO:0007669"/>
    <property type="project" value="TreeGrafter"/>
</dbReference>
<dbReference type="PROSITE" id="PS50089">
    <property type="entry name" value="ZF_RING_2"/>
    <property type="match status" value="1"/>
</dbReference>
<evidence type="ECO:0000256" key="1">
    <source>
        <dbReference type="ARBA" id="ARBA00022723"/>
    </source>
</evidence>
<dbReference type="GO" id="GO:0061630">
    <property type="term" value="F:ubiquitin protein ligase activity"/>
    <property type="evidence" value="ECO:0007669"/>
    <property type="project" value="TreeGrafter"/>
</dbReference>
<evidence type="ECO:0000313" key="8">
    <source>
        <dbReference type="Proteomes" id="UP000218811"/>
    </source>
</evidence>
<dbReference type="InterPro" id="IPR013083">
    <property type="entry name" value="Znf_RING/FYVE/PHD"/>
</dbReference>
<accession>A0A2H3JDX7</accession>
<reference evidence="7 8" key="1">
    <citation type="journal article" date="2012" name="Science">
        <title>The Paleozoic origin of enzymatic lignin decomposition reconstructed from 31 fungal genomes.</title>
        <authorList>
            <person name="Floudas D."/>
            <person name="Binder M."/>
            <person name="Riley R."/>
            <person name="Barry K."/>
            <person name="Blanchette R.A."/>
            <person name="Henrissat B."/>
            <person name="Martinez A.T."/>
            <person name="Otillar R."/>
            <person name="Spatafora J.W."/>
            <person name="Yadav J.S."/>
            <person name="Aerts A."/>
            <person name="Benoit I."/>
            <person name="Boyd A."/>
            <person name="Carlson A."/>
            <person name="Copeland A."/>
            <person name="Coutinho P.M."/>
            <person name="de Vries R.P."/>
            <person name="Ferreira P."/>
            <person name="Findley K."/>
            <person name="Foster B."/>
            <person name="Gaskell J."/>
            <person name="Glotzer D."/>
            <person name="Gorecki P."/>
            <person name="Heitman J."/>
            <person name="Hesse C."/>
            <person name="Hori C."/>
            <person name="Igarashi K."/>
            <person name="Jurgens J.A."/>
            <person name="Kallen N."/>
            <person name="Kersten P."/>
            <person name="Kohler A."/>
            <person name="Kuees U."/>
            <person name="Kumar T.K.A."/>
            <person name="Kuo A."/>
            <person name="LaButti K."/>
            <person name="Larrondo L.F."/>
            <person name="Lindquist E."/>
            <person name="Ling A."/>
            <person name="Lombard V."/>
            <person name="Lucas S."/>
            <person name="Lundell T."/>
            <person name="Martin R."/>
            <person name="McLaughlin D.J."/>
            <person name="Morgenstern I."/>
            <person name="Morin E."/>
            <person name="Murat C."/>
            <person name="Nagy L.G."/>
            <person name="Nolan M."/>
            <person name="Ohm R.A."/>
            <person name="Patyshakuliyeva A."/>
            <person name="Rokas A."/>
            <person name="Ruiz-Duenas F.J."/>
            <person name="Sabat G."/>
            <person name="Salamov A."/>
            <person name="Samejima M."/>
            <person name="Schmutz J."/>
            <person name="Slot J.C."/>
            <person name="St John F."/>
            <person name="Stenlid J."/>
            <person name="Sun H."/>
            <person name="Sun S."/>
            <person name="Syed K."/>
            <person name="Tsang A."/>
            <person name="Wiebenga A."/>
            <person name="Young D."/>
            <person name="Pisabarro A."/>
            <person name="Eastwood D.C."/>
            <person name="Martin F."/>
            <person name="Cullen D."/>
            <person name="Grigoriev I.V."/>
            <person name="Hibbett D.S."/>
        </authorList>
    </citation>
    <scope>NUCLEOTIDE SEQUENCE [LARGE SCALE GENOMIC DNA]</scope>
    <source>
        <strain evidence="7 8">MD-104</strain>
    </source>
</reference>
<dbReference type="EMBL" id="KB468053">
    <property type="protein sequence ID" value="PCH40091.1"/>
    <property type="molecule type" value="Genomic_DNA"/>
</dbReference>
<feature type="compositionally biased region" description="Basic and acidic residues" evidence="5">
    <location>
        <begin position="168"/>
        <end position="177"/>
    </location>
</feature>
<dbReference type="Pfam" id="PF00097">
    <property type="entry name" value="zf-C3HC4"/>
    <property type="match status" value="1"/>
</dbReference>
<dbReference type="OrthoDB" id="8062037at2759"/>
<dbReference type="GO" id="GO:0012505">
    <property type="term" value="C:endomembrane system"/>
    <property type="evidence" value="ECO:0007669"/>
    <property type="project" value="TreeGrafter"/>
</dbReference>
<dbReference type="SUPFAM" id="SSF57850">
    <property type="entry name" value="RING/U-box"/>
    <property type="match status" value="1"/>
</dbReference>
<dbReference type="InterPro" id="IPR001841">
    <property type="entry name" value="Znf_RING"/>
</dbReference>
<keyword evidence="2 4" id="KW-0863">Zinc-finger</keyword>
<evidence type="ECO:0000256" key="2">
    <source>
        <dbReference type="ARBA" id="ARBA00022771"/>
    </source>
</evidence>
<dbReference type="InterPro" id="IPR018957">
    <property type="entry name" value="Znf_C3HC4_RING-type"/>
</dbReference>
<feature type="region of interest" description="Disordered" evidence="5">
    <location>
        <begin position="161"/>
        <end position="192"/>
    </location>
</feature>
<dbReference type="STRING" id="742152.A0A2H3JDX7"/>
<evidence type="ECO:0000256" key="4">
    <source>
        <dbReference type="PROSITE-ProRule" id="PRU00175"/>
    </source>
</evidence>
<keyword evidence="1" id="KW-0479">Metal-binding</keyword>
<dbReference type="InterPro" id="IPR050731">
    <property type="entry name" value="HRD1_E3_ubiq-ligases"/>
</dbReference>
<feature type="domain" description="RING-type" evidence="6">
    <location>
        <begin position="52"/>
        <end position="115"/>
    </location>
</feature>
<evidence type="ECO:0000313" key="7">
    <source>
        <dbReference type="EMBL" id="PCH40091.1"/>
    </source>
</evidence>
<name>A0A2H3JDX7_WOLCO</name>
<sequence length="192" mass="21496">MTDALAELRRSRSFEHANSVLARDARLEQLADNLPRLTEHDLQTLGQADEVCPICLNPFHALLAEEEMALAMDSPAHPIEELGITRLKESCGHIFCRRDIRNWMREGHETCPTCRCPFLPSDPGDDNALPPSVEDPSYIDMSQFSVPRNMREIALAWMGSISRPTDGSGDRSDHESNGDENGEREEFAGVYS</sequence>
<dbReference type="AlphaFoldDB" id="A0A2H3JDX7"/>
<dbReference type="PANTHER" id="PTHR22763">
    <property type="entry name" value="RING ZINC FINGER PROTEIN"/>
    <property type="match status" value="1"/>
</dbReference>
<keyword evidence="8" id="KW-1185">Reference proteome</keyword>
<dbReference type="Proteomes" id="UP000218811">
    <property type="component" value="Unassembled WGS sequence"/>
</dbReference>
<evidence type="ECO:0000259" key="6">
    <source>
        <dbReference type="PROSITE" id="PS50089"/>
    </source>
</evidence>